<evidence type="ECO:0000313" key="2">
    <source>
        <dbReference type="EMBL" id="PKI57948.1"/>
    </source>
</evidence>
<protein>
    <submittedName>
        <fullName evidence="2">Uncharacterized protein</fullName>
    </submittedName>
</protein>
<dbReference type="EMBL" id="PGOL01001465">
    <property type="protein sequence ID" value="PKI57948.1"/>
    <property type="molecule type" value="Genomic_DNA"/>
</dbReference>
<sequence>MYEKLPGLEPLSRQGNRRSGRRVVRRSGSSMVPTALKGPEREGKRQGFELKGRDRNGGVRYGHSGTEGAKSELPKLKELRRSHWRALEAKHPQSRALRRGESRLSSLQSKSSVSTLFLFLFLSYFSPLFF</sequence>
<dbReference type="AlphaFoldDB" id="A0A2I0JNS8"/>
<dbReference type="Proteomes" id="UP000233551">
    <property type="component" value="Unassembled WGS sequence"/>
</dbReference>
<reference evidence="2 3" key="1">
    <citation type="submission" date="2017-11" db="EMBL/GenBank/DDBJ databases">
        <title>De-novo sequencing of pomegranate (Punica granatum L.) genome.</title>
        <authorList>
            <person name="Akparov Z."/>
            <person name="Amiraslanov A."/>
            <person name="Hajiyeva S."/>
            <person name="Abbasov M."/>
            <person name="Kaur K."/>
            <person name="Hamwieh A."/>
            <person name="Solovyev V."/>
            <person name="Salamov A."/>
            <person name="Braich B."/>
            <person name="Kosarev P."/>
            <person name="Mahmoud A."/>
            <person name="Hajiyev E."/>
            <person name="Babayeva S."/>
            <person name="Izzatullayeva V."/>
            <person name="Mammadov A."/>
            <person name="Mammadov A."/>
            <person name="Sharifova S."/>
            <person name="Ojaghi J."/>
            <person name="Eynullazada K."/>
            <person name="Bayramov B."/>
            <person name="Abdulazimova A."/>
            <person name="Shahmuradov I."/>
        </authorList>
    </citation>
    <scope>NUCLEOTIDE SEQUENCE [LARGE SCALE GENOMIC DNA]</scope>
    <source>
        <strain evidence="3">cv. AG2017</strain>
        <tissue evidence="2">Leaf</tissue>
    </source>
</reference>
<proteinExistence type="predicted"/>
<feature type="region of interest" description="Disordered" evidence="1">
    <location>
        <begin position="1"/>
        <end position="75"/>
    </location>
</feature>
<name>A0A2I0JNS8_PUNGR</name>
<accession>A0A2I0JNS8</accession>
<feature type="compositionally biased region" description="Basic residues" evidence="1">
    <location>
        <begin position="15"/>
        <end position="25"/>
    </location>
</feature>
<feature type="compositionally biased region" description="Basic and acidic residues" evidence="1">
    <location>
        <begin position="38"/>
        <end position="57"/>
    </location>
</feature>
<gene>
    <name evidence="2" type="ORF">CRG98_021663</name>
</gene>
<evidence type="ECO:0000313" key="3">
    <source>
        <dbReference type="Proteomes" id="UP000233551"/>
    </source>
</evidence>
<evidence type="ECO:0000256" key="1">
    <source>
        <dbReference type="SAM" id="MobiDB-lite"/>
    </source>
</evidence>
<organism evidence="2 3">
    <name type="scientific">Punica granatum</name>
    <name type="common">Pomegranate</name>
    <dbReference type="NCBI Taxonomy" id="22663"/>
    <lineage>
        <taxon>Eukaryota</taxon>
        <taxon>Viridiplantae</taxon>
        <taxon>Streptophyta</taxon>
        <taxon>Embryophyta</taxon>
        <taxon>Tracheophyta</taxon>
        <taxon>Spermatophyta</taxon>
        <taxon>Magnoliopsida</taxon>
        <taxon>eudicotyledons</taxon>
        <taxon>Gunneridae</taxon>
        <taxon>Pentapetalae</taxon>
        <taxon>rosids</taxon>
        <taxon>malvids</taxon>
        <taxon>Myrtales</taxon>
        <taxon>Lythraceae</taxon>
        <taxon>Punica</taxon>
    </lineage>
</organism>
<comment type="caution">
    <text evidence="2">The sequence shown here is derived from an EMBL/GenBank/DDBJ whole genome shotgun (WGS) entry which is preliminary data.</text>
</comment>
<keyword evidence="3" id="KW-1185">Reference proteome</keyword>